<accession>A0A2W5QQC0</accession>
<dbReference type="EMBL" id="QFPP01000850">
    <property type="protein sequence ID" value="PZQ56893.1"/>
    <property type="molecule type" value="Genomic_DNA"/>
</dbReference>
<keyword evidence="2" id="KW-0472">Membrane</keyword>
<feature type="transmembrane region" description="Helical" evidence="2">
    <location>
        <begin position="262"/>
        <end position="281"/>
    </location>
</feature>
<sequence>MATSSTAAPSSTLPTGEVRAKPRGGQRLQAWRERPWWPWARRLVVLGFLAFVAALLVSQARAIEWAQVFATMRAYPLRTLLVAAGLAALSHLIYASFDLVGRHYTGHRLPVPTVMAITFVSYAFNLNMGTIVGAVGMRVRLYSRLGLAPGQITRVVGMSMLTNWLGYFLLAGLAFLLWPLALPDDWHLGRTALRALGAGLVAVSLAYLLACAFSRRREWTVRGHDIALPSLRVAFVQLALSCANWGVMGLAMFVLLQDRVPYPMALGVLLIGAVAGLMSRVPAG</sequence>
<dbReference type="AlphaFoldDB" id="A0A2W5QQC0"/>
<organism evidence="3 4">
    <name type="scientific">Variovorax paradoxus</name>
    <dbReference type="NCBI Taxonomy" id="34073"/>
    <lineage>
        <taxon>Bacteria</taxon>
        <taxon>Pseudomonadati</taxon>
        <taxon>Pseudomonadota</taxon>
        <taxon>Betaproteobacteria</taxon>
        <taxon>Burkholderiales</taxon>
        <taxon>Comamonadaceae</taxon>
        <taxon>Variovorax</taxon>
    </lineage>
</organism>
<keyword evidence="2" id="KW-0812">Transmembrane</keyword>
<keyword evidence="2" id="KW-1133">Transmembrane helix</keyword>
<feature type="region of interest" description="Disordered" evidence="1">
    <location>
        <begin position="1"/>
        <end position="26"/>
    </location>
</feature>
<name>A0A2W5QQC0_VARPD</name>
<feature type="transmembrane region" description="Helical" evidence="2">
    <location>
        <begin position="43"/>
        <end position="63"/>
    </location>
</feature>
<feature type="transmembrane region" description="Helical" evidence="2">
    <location>
        <begin position="192"/>
        <end position="213"/>
    </location>
</feature>
<comment type="caution">
    <text evidence="3">The sequence shown here is derived from an EMBL/GenBank/DDBJ whole genome shotgun (WGS) entry which is preliminary data.</text>
</comment>
<gene>
    <name evidence="3" type="ORF">DI563_31770</name>
</gene>
<feature type="transmembrane region" description="Helical" evidence="2">
    <location>
        <begin position="155"/>
        <end position="180"/>
    </location>
</feature>
<evidence type="ECO:0000313" key="4">
    <source>
        <dbReference type="Proteomes" id="UP000249135"/>
    </source>
</evidence>
<evidence type="ECO:0000256" key="2">
    <source>
        <dbReference type="SAM" id="Phobius"/>
    </source>
</evidence>
<feature type="non-terminal residue" evidence="3">
    <location>
        <position position="284"/>
    </location>
</feature>
<feature type="transmembrane region" description="Helical" evidence="2">
    <location>
        <begin position="75"/>
        <end position="94"/>
    </location>
</feature>
<feature type="compositionally biased region" description="Low complexity" evidence="1">
    <location>
        <begin position="1"/>
        <end position="15"/>
    </location>
</feature>
<reference evidence="3 4" key="1">
    <citation type="submission" date="2017-08" db="EMBL/GenBank/DDBJ databases">
        <title>Infants hospitalized years apart are colonized by the same room-sourced microbial strains.</title>
        <authorList>
            <person name="Brooks B."/>
            <person name="Olm M.R."/>
            <person name="Firek B.A."/>
            <person name="Baker R."/>
            <person name="Thomas B.C."/>
            <person name="Morowitz M.J."/>
            <person name="Banfield J.F."/>
        </authorList>
    </citation>
    <scope>NUCLEOTIDE SEQUENCE [LARGE SCALE GENOMIC DNA]</scope>
    <source>
        <strain evidence="3">S2_005_003_R2_41</strain>
    </source>
</reference>
<dbReference type="Proteomes" id="UP000249135">
    <property type="component" value="Unassembled WGS sequence"/>
</dbReference>
<feature type="transmembrane region" description="Helical" evidence="2">
    <location>
        <begin position="234"/>
        <end position="256"/>
    </location>
</feature>
<protein>
    <submittedName>
        <fullName evidence="3">Uncharacterized protein</fullName>
    </submittedName>
</protein>
<evidence type="ECO:0000256" key="1">
    <source>
        <dbReference type="SAM" id="MobiDB-lite"/>
    </source>
</evidence>
<evidence type="ECO:0000313" key="3">
    <source>
        <dbReference type="EMBL" id="PZQ56893.1"/>
    </source>
</evidence>
<proteinExistence type="predicted"/>
<feature type="transmembrane region" description="Helical" evidence="2">
    <location>
        <begin position="114"/>
        <end position="135"/>
    </location>
</feature>